<keyword evidence="12" id="KW-1185">Reference proteome</keyword>
<dbReference type="Pfam" id="PF10150">
    <property type="entry name" value="RNase_E_G"/>
    <property type="match status" value="2"/>
</dbReference>
<evidence type="ECO:0000256" key="3">
    <source>
        <dbReference type="ARBA" id="ARBA00022723"/>
    </source>
</evidence>
<dbReference type="GO" id="GO:0016787">
    <property type="term" value="F:hydrolase activity"/>
    <property type="evidence" value="ECO:0007669"/>
    <property type="project" value="UniProtKB-KW"/>
</dbReference>
<dbReference type="InterPro" id="IPR012340">
    <property type="entry name" value="NA-bd_OB-fold"/>
</dbReference>
<dbReference type="GO" id="GO:0004519">
    <property type="term" value="F:endonuclease activity"/>
    <property type="evidence" value="ECO:0007669"/>
    <property type="project" value="UniProtKB-KW"/>
</dbReference>
<dbReference type="GO" id="GO:0005737">
    <property type="term" value="C:cytoplasm"/>
    <property type="evidence" value="ECO:0007669"/>
    <property type="project" value="TreeGrafter"/>
</dbReference>
<evidence type="ECO:0000259" key="8">
    <source>
        <dbReference type="Pfam" id="PF10150"/>
    </source>
</evidence>
<reference evidence="9" key="2">
    <citation type="submission" date="2017-06" db="EMBL/GenBank/DDBJ databases">
        <authorList>
            <person name="Kim H.J."/>
            <person name="Triplett B.A."/>
        </authorList>
    </citation>
    <scope>NUCLEOTIDE SEQUENCE [LARGE SCALE GENOMIC DNA]</scope>
    <source>
        <strain evidence="9">DSM 26170</strain>
    </source>
</reference>
<feature type="domain" description="RNA-binding protein AU-1/Ribonuclease E/G" evidence="8">
    <location>
        <begin position="209"/>
        <end position="336"/>
    </location>
</feature>
<keyword evidence="6" id="KW-0460">Magnesium</keyword>
<dbReference type="Proteomes" id="UP000198409">
    <property type="component" value="Unassembled WGS sequence"/>
</dbReference>
<dbReference type="InterPro" id="IPR004659">
    <property type="entry name" value="RNase_E/G"/>
</dbReference>
<dbReference type="GO" id="GO:0046872">
    <property type="term" value="F:metal ion binding"/>
    <property type="evidence" value="ECO:0007669"/>
    <property type="project" value="UniProtKB-KW"/>
</dbReference>
<evidence type="ECO:0000313" key="11">
    <source>
        <dbReference type="Proteomes" id="UP000198409"/>
    </source>
</evidence>
<sequence>MKGRQVVLGQLFGAEAAALMEDGQLVDLLVDAGALAPLVPGDICRGVVERLMKGQGGVFLRLPEGQRGYLRDRSGLREGQSLLVQVTGVASEGKAVPVTARILLRGRHVLVTPGAPGINVSRRIRDEGARAQLAALGAAARPPERTGIIIRSIAEAADPDEIAEELRGLLDLSARIGGEADGPPELLLGAPSPHELAWMEWSDPEPDAVEEGEDSFARCGVLEAVDALLAPEMSLPGGAHAVIEPTRALVAIDVNTGNDTSPAAALKADIALARDLPRQLRLRGLGGQVVIDFAPIPKRDRATLDQVLGAAFRGEGAETSLIGWTAMGLYEINRKRDRIPLRRLAKGAG</sequence>
<evidence type="ECO:0000256" key="5">
    <source>
        <dbReference type="ARBA" id="ARBA00022801"/>
    </source>
</evidence>
<evidence type="ECO:0000256" key="4">
    <source>
        <dbReference type="ARBA" id="ARBA00022759"/>
    </source>
</evidence>
<evidence type="ECO:0000313" key="12">
    <source>
        <dbReference type="Proteomes" id="UP000292859"/>
    </source>
</evidence>
<dbReference type="PANTHER" id="PTHR30001:SF1">
    <property type="entry name" value="RIBONUCLEASE E_G-LIKE PROTEIN, CHLOROPLASTIC"/>
    <property type="match status" value="1"/>
</dbReference>
<evidence type="ECO:0000256" key="2">
    <source>
        <dbReference type="ARBA" id="ARBA00022722"/>
    </source>
</evidence>
<dbReference type="OrthoDB" id="9804278at2"/>
<dbReference type="GO" id="GO:0003723">
    <property type="term" value="F:RNA binding"/>
    <property type="evidence" value="ECO:0007669"/>
    <property type="project" value="UniProtKB-KW"/>
</dbReference>
<dbReference type="EMBL" id="FZNM01000001">
    <property type="protein sequence ID" value="SNR27059.1"/>
    <property type="molecule type" value="Genomic_DNA"/>
</dbReference>
<name>A0A238V0L7_9RHOB</name>
<keyword evidence="2" id="KW-0540">Nuclease</keyword>
<evidence type="ECO:0000313" key="9">
    <source>
        <dbReference type="EMBL" id="SNR27059.1"/>
    </source>
</evidence>
<reference evidence="11" key="1">
    <citation type="submission" date="2017-06" db="EMBL/GenBank/DDBJ databases">
        <authorList>
            <person name="Varghese N."/>
            <person name="Submissions S."/>
        </authorList>
    </citation>
    <scope>NUCLEOTIDE SEQUENCE [LARGE SCALE GENOMIC DNA]</scope>
    <source>
        <strain evidence="11">DSM 26170</strain>
    </source>
</reference>
<dbReference type="PANTHER" id="PTHR30001">
    <property type="entry name" value="RIBONUCLEASE"/>
    <property type="match status" value="1"/>
</dbReference>
<dbReference type="Proteomes" id="UP000292859">
    <property type="component" value="Unassembled WGS sequence"/>
</dbReference>
<dbReference type="InterPro" id="IPR019307">
    <property type="entry name" value="RNA-bd_AU-1/RNase_E/G"/>
</dbReference>
<reference evidence="10 12" key="3">
    <citation type="submission" date="2019-02" db="EMBL/GenBank/DDBJ databases">
        <authorList>
            <person name="Zhang G."/>
        </authorList>
    </citation>
    <scope>NUCLEOTIDE SEQUENCE [LARGE SCALE GENOMIC DNA]</scope>
    <source>
        <strain evidence="10 12">CMB17</strain>
    </source>
</reference>
<evidence type="ECO:0000256" key="7">
    <source>
        <dbReference type="ARBA" id="ARBA00022884"/>
    </source>
</evidence>
<evidence type="ECO:0000256" key="6">
    <source>
        <dbReference type="ARBA" id="ARBA00022842"/>
    </source>
</evidence>
<keyword evidence="7" id="KW-0694">RNA-binding</keyword>
<keyword evidence="4" id="KW-0255">Endonuclease</keyword>
<dbReference type="RefSeq" id="WP_089386676.1">
    <property type="nucleotide sequence ID" value="NZ_FZNM01000001.1"/>
</dbReference>
<dbReference type="GO" id="GO:0006364">
    <property type="term" value="P:rRNA processing"/>
    <property type="evidence" value="ECO:0007669"/>
    <property type="project" value="TreeGrafter"/>
</dbReference>
<dbReference type="SUPFAM" id="SSF50249">
    <property type="entry name" value="Nucleic acid-binding proteins"/>
    <property type="match status" value="1"/>
</dbReference>
<dbReference type="EMBL" id="SIRL01000001">
    <property type="protein sequence ID" value="TBN52640.1"/>
    <property type="molecule type" value="Genomic_DNA"/>
</dbReference>
<evidence type="ECO:0000313" key="10">
    <source>
        <dbReference type="EMBL" id="TBN52640.1"/>
    </source>
</evidence>
<dbReference type="AlphaFoldDB" id="A0A238V0L7"/>
<gene>
    <name evidence="10" type="ORF">EYF88_00020</name>
    <name evidence="9" type="ORF">SAMN06265378_101617</name>
</gene>
<feature type="domain" description="RNA-binding protein AU-1/Ribonuclease E/G" evidence="8">
    <location>
        <begin position="104"/>
        <end position="187"/>
    </location>
</feature>
<proteinExistence type="predicted"/>
<keyword evidence="5" id="KW-0378">Hydrolase</keyword>
<comment type="cofactor">
    <cofactor evidence="1">
        <name>Mg(2+)</name>
        <dbReference type="ChEBI" id="CHEBI:18420"/>
    </cofactor>
</comment>
<accession>A0A238V0L7</accession>
<evidence type="ECO:0000256" key="1">
    <source>
        <dbReference type="ARBA" id="ARBA00001946"/>
    </source>
</evidence>
<protein>
    <submittedName>
        <fullName evidence="10">Ribonuclease G</fullName>
    </submittedName>
    <submittedName>
        <fullName evidence="9">Ribonuclease, Rne/Rng family</fullName>
    </submittedName>
</protein>
<organism evidence="9 11">
    <name type="scientific">Paracoccus sediminis</name>
    <dbReference type="NCBI Taxonomy" id="1214787"/>
    <lineage>
        <taxon>Bacteria</taxon>
        <taxon>Pseudomonadati</taxon>
        <taxon>Pseudomonadota</taxon>
        <taxon>Alphaproteobacteria</taxon>
        <taxon>Rhodobacterales</taxon>
        <taxon>Paracoccaceae</taxon>
        <taxon>Paracoccus</taxon>
    </lineage>
</organism>
<dbReference type="GO" id="GO:0004540">
    <property type="term" value="F:RNA nuclease activity"/>
    <property type="evidence" value="ECO:0007669"/>
    <property type="project" value="InterPro"/>
</dbReference>
<keyword evidence="3" id="KW-0479">Metal-binding</keyword>